<evidence type="ECO:0000313" key="1">
    <source>
        <dbReference type="EMBL" id="GFY37138.1"/>
    </source>
</evidence>
<organism evidence="1 2">
    <name type="scientific">Trichonephila inaurata madagascariensis</name>
    <dbReference type="NCBI Taxonomy" id="2747483"/>
    <lineage>
        <taxon>Eukaryota</taxon>
        <taxon>Metazoa</taxon>
        <taxon>Ecdysozoa</taxon>
        <taxon>Arthropoda</taxon>
        <taxon>Chelicerata</taxon>
        <taxon>Arachnida</taxon>
        <taxon>Araneae</taxon>
        <taxon>Araneomorphae</taxon>
        <taxon>Entelegynae</taxon>
        <taxon>Araneoidea</taxon>
        <taxon>Nephilidae</taxon>
        <taxon>Trichonephila</taxon>
        <taxon>Trichonephila inaurata</taxon>
    </lineage>
</organism>
<reference evidence="1" key="1">
    <citation type="submission" date="2020-08" db="EMBL/GenBank/DDBJ databases">
        <title>Multicomponent nature underlies the extraordinary mechanical properties of spider dragline silk.</title>
        <authorList>
            <person name="Kono N."/>
            <person name="Nakamura H."/>
            <person name="Mori M."/>
            <person name="Yoshida Y."/>
            <person name="Ohtoshi R."/>
            <person name="Malay A.D."/>
            <person name="Moran D.A.P."/>
            <person name="Tomita M."/>
            <person name="Numata K."/>
            <person name="Arakawa K."/>
        </authorList>
    </citation>
    <scope>NUCLEOTIDE SEQUENCE</scope>
</reference>
<sequence length="152" mass="17492">MSKTRSKRSVGLEQSIHQIISPFVDPVMKGAFKAIANAVTGGQDPFFNELVLPIVDDMIEDPRTMNQLQQVFWMAKYAYGPVSFDFISSNLMTTIGVAISQQTEEKLKQINPNFFMETRPIFEEILKRHLSMILRRSAPKPQVIFWKLDRIE</sequence>
<dbReference type="EMBL" id="BMAV01000146">
    <property type="protein sequence ID" value="GFY37138.1"/>
    <property type="molecule type" value="Genomic_DNA"/>
</dbReference>
<name>A0A8X6WL29_9ARAC</name>
<proteinExistence type="predicted"/>
<dbReference type="AlphaFoldDB" id="A0A8X6WL29"/>
<dbReference type="OrthoDB" id="6424210at2759"/>
<evidence type="ECO:0000313" key="2">
    <source>
        <dbReference type="Proteomes" id="UP000886998"/>
    </source>
</evidence>
<gene>
    <name evidence="1" type="ORF">TNIN_199501</name>
</gene>
<comment type="caution">
    <text evidence="1">The sequence shown here is derived from an EMBL/GenBank/DDBJ whole genome shotgun (WGS) entry which is preliminary data.</text>
</comment>
<keyword evidence="2" id="KW-1185">Reference proteome</keyword>
<dbReference type="Proteomes" id="UP000886998">
    <property type="component" value="Unassembled WGS sequence"/>
</dbReference>
<protein>
    <submittedName>
        <fullName evidence="1">Uncharacterized protein</fullName>
    </submittedName>
</protein>
<accession>A0A8X6WL29</accession>